<organism evidence="2 3">
    <name type="scientific">Hymenobacter psychrophilus</name>
    <dbReference type="NCBI Taxonomy" id="651662"/>
    <lineage>
        <taxon>Bacteria</taxon>
        <taxon>Pseudomonadati</taxon>
        <taxon>Bacteroidota</taxon>
        <taxon>Cytophagia</taxon>
        <taxon>Cytophagales</taxon>
        <taxon>Hymenobacteraceae</taxon>
        <taxon>Hymenobacter</taxon>
    </lineage>
</organism>
<keyword evidence="1" id="KW-0472">Membrane</keyword>
<dbReference type="EMBL" id="FNOV01000007">
    <property type="protein sequence ID" value="SDY28589.1"/>
    <property type="molecule type" value="Genomic_DNA"/>
</dbReference>
<evidence type="ECO:0008006" key="4">
    <source>
        <dbReference type="Google" id="ProtNLM"/>
    </source>
</evidence>
<dbReference type="Pfam" id="PF13858">
    <property type="entry name" value="DUF4199"/>
    <property type="match status" value="1"/>
</dbReference>
<keyword evidence="1" id="KW-1133">Transmembrane helix</keyword>
<feature type="transmembrane region" description="Helical" evidence="1">
    <location>
        <begin position="76"/>
        <end position="100"/>
    </location>
</feature>
<feature type="transmembrane region" description="Helical" evidence="1">
    <location>
        <begin position="39"/>
        <end position="64"/>
    </location>
</feature>
<keyword evidence="1" id="KW-0812">Transmembrane</keyword>
<evidence type="ECO:0000313" key="3">
    <source>
        <dbReference type="Proteomes" id="UP000199249"/>
    </source>
</evidence>
<dbReference type="OrthoDB" id="1122768at2"/>
<keyword evidence="3" id="KW-1185">Reference proteome</keyword>
<evidence type="ECO:0000313" key="2">
    <source>
        <dbReference type="EMBL" id="SDY28589.1"/>
    </source>
</evidence>
<sequence length="177" mass="19097">MENTTTPAVTPLAVGVRYGLIIGIVSIIVDLVLKASGLAFKFSVSVTVPLLVMVVGIVLAHKFFKRSNGGYMSYGQGLLIAIVLGSISALFTGIFNYVYINFIDTTYVDAMRTDMETWMASKNMPEEQIEMSLKDISQEKLGAPFAIAKAIFGGAIGGLVLSLIVSAFTKSKRPEFE</sequence>
<name>A0A1H3IMS7_9BACT</name>
<dbReference type="InterPro" id="IPR025250">
    <property type="entry name" value="DUF4199"/>
</dbReference>
<proteinExistence type="predicted"/>
<protein>
    <recommendedName>
        <fullName evidence="4">DUF4199 domain-containing protein</fullName>
    </recommendedName>
</protein>
<gene>
    <name evidence="2" type="ORF">SAMN04488069_10769</name>
</gene>
<feature type="transmembrane region" description="Helical" evidence="1">
    <location>
        <begin position="12"/>
        <end position="33"/>
    </location>
</feature>
<accession>A0A1H3IMS7</accession>
<dbReference type="Proteomes" id="UP000199249">
    <property type="component" value="Unassembled WGS sequence"/>
</dbReference>
<dbReference type="STRING" id="651662.SAMN04488069_10769"/>
<dbReference type="Gene3D" id="1.10.1760.20">
    <property type="match status" value="1"/>
</dbReference>
<feature type="transmembrane region" description="Helical" evidence="1">
    <location>
        <begin position="146"/>
        <end position="168"/>
    </location>
</feature>
<reference evidence="3" key="1">
    <citation type="submission" date="2016-10" db="EMBL/GenBank/DDBJ databases">
        <authorList>
            <person name="Varghese N."/>
            <person name="Submissions S."/>
        </authorList>
    </citation>
    <scope>NUCLEOTIDE SEQUENCE [LARGE SCALE GENOMIC DNA]</scope>
    <source>
        <strain evidence="3">CGMCC 1.8975</strain>
    </source>
</reference>
<dbReference type="AlphaFoldDB" id="A0A1H3IMS7"/>
<dbReference type="RefSeq" id="WP_092740217.1">
    <property type="nucleotide sequence ID" value="NZ_FNOV01000007.1"/>
</dbReference>
<evidence type="ECO:0000256" key="1">
    <source>
        <dbReference type="SAM" id="Phobius"/>
    </source>
</evidence>